<accession>A0A9W6YYG0</accession>
<feature type="compositionally biased region" description="Basic and acidic residues" evidence="1">
    <location>
        <begin position="44"/>
        <end position="57"/>
    </location>
</feature>
<feature type="region of interest" description="Disordered" evidence="1">
    <location>
        <begin position="1"/>
        <end position="57"/>
    </location>
</feature>
<gene>
    <name evidence="2" type="ORF">Amon01_000493500</name>
</gene>
<evidence type="ECO:0000313" key="2">
    <source>
        <dbReference type="EMBL" id="GMG38356.1"/>
    </source>
</evidence>
<evidence type="ECO:0000313" key="3">
    <source>
        <dbReference type="Proteomes" id="UP001165063"/>
    </source>
</evidence>
<feature type="compositionally biased region" description="Low complexity" evidence="1">
    <location>
        <begin position="1"/>
        <end position="15"/>
    </location>
</feature>
<dbReference type="Proteomes" id="UP001165063">
    <property type="component" value="Unassembled WGS sequence"/>
</dbReference>
<keyword evidence="3" id="KW-1185">Reference proteome</keyword>
<dbReference type="AlphaFoldDB" id="A0A9W6YYG0"/>
<proteinExistence type="predicted"/>
<evidence type="ECO:0000256" key="1">
    <source>
        <dbReference type="SAM" id="MobiDB-lite"/>
    </source>
</evidence>
<sequence>MKQTTSKSTKSSGKSPVASHTRKKLAKDKVAETAETVETGSSKDAGKKDDTSVGDGDSLRKVADVTANLEPVLKQVYNIANRCSMILDEPEIVKKLDEAYLDFSNDDSIRSTLQLIMIKLKINGATITEENLVKKITHRIPTDLRLFKQDKINREKNLTINFFCDSLQEYLIRDSTLLGA</sequence>
<dbReference type="EMBL" id="BSXU01002547">
    <property type="protein sequence ID" value="GMG38356.1"/>
    <property type="molecule type" value="Genomic_DNA"/>
</dbReference>
<reference evidence="2" key="1">
    <citation type="submission" date="2023-04" db="EMBL/GenBank/DDBJ databases">
        <title>Ambrosiozyma monospora NBRC 1965.</title>
        <authorList>
            <person name="Ichikawa N."/>
            <person name="Sato H."/>
            <person name="Tonouchi N."/>
        </authorList>
    </citation>
    <scope>NUCLEOTIDE SEQUENCE</scope>
    <source>
        <strain evidence="2">NBRC 1965</strain>
    </source>
</reference>
<name>A0A9W6YYG0_AMBMO</name>
<protein>
    <submittedName>
        <fullName evidence="2">Unnamed protein product</fullName>
    </submittedName>
</protein>
<organism evidence="2 3">
    <name type="scientific">Ambrosiozyma monospora</name>
    <name type="common">Yeast</name>
    <name type="synonym">Endomycopsis monosporus</name>
    <dbReference type="NCBI Taxonomy" id="43982"/>
    <lineage>
        <taxon>Eukaryota</taxon>
        <taxon>Fungi</taxon>
        <taxon>Dikarya</taxon>
        <taxon>Ascomycota</taxon>
        <taxon>Saccharomycotina</taxon>
        <taxon>Pichiomycetes</taxon>
        <taxon>Pichiales</taxon>
        <taxon>Pichiaceae</taxon>
        <taxon>Ambrosiozyma</taxon>
    </lineage>
</organism>
<comment type="caution">
    <text evidence="2">The sequence shown here is derived from an EMBL/GenBank/DDBJ whole genome shotgun (WGS) entry which is preliminary data.</text>
</comment>